<organism evidence="2 3">
    <name type="scientific">Stylosanthes scabra</name>
    <dbReference type="NCBI Taxonomy" id="79078"/>
    <lineage>
        <taxon>Eukaryota</taxon>
        <taxon>Viridiplantae</taxon>
        <taxon>Streptophyta</taxon>
        <taxon>Embryophyta</taxon>
        <taxon>Tracheophyta</taxon>
        <taxon>Spermatophyta</taxon>
        <taxon>Magnoliopsida</taxon>
        <taxon>eudicotyledons</taxon>
        <taxon>Gunneridae</taxon>
        <taxon>Pentapetalae</taxon>
        <taxon>rosids</taxon>
        <taxon>fabids</taxon>
        <taxon>Fabales</taxon>
        <taxon>Fabaceae</taxon>
        <taxon>Papilionoideae</taxon>
        <taxon>50 kb inversion clade</taxon>
        <taxon>dalbergioids sensu lato</taxon>
        <taxon>Dalbergieae</taxon>
        <taxon>Pterocarpus clade</taxon>
        <taxon>Stylosanthes</taxon>
    </lineage>
</organism>
<reference evidence="2 3" key="1">
    <citation type="journal article" date="2023" name="Plants (Basel)">
        <title>Bridging the Gap: Combining Genomics and Transcriptomics Approaches to Understand Stylosanthes scabra, an Orphan Legume from the Brazilian Caatinga.</title>
        <authorList>
            <person name="Ferreira-Neto J.R.C."/>
            <person name="da Silva M.D."/>
            <person name="Binneck E."/>
            <person name="de Melo N.F."/>
            <person name="da Silva R.H."/>
            <person name="de Melo A.L.T.M."/>
            <person name="Pandolfi V."/>
            <person name="Bustamante F.O."/>
            <person name="Brasileiro-Vidal A.C."/>
            <person name="Benko-Iseppon A.M."/>
        </authorList>
    </citation>
    <scope>NUCLEOTIDE SEQUENCE [LARGE SCALE GENOMIC DNA]</scope>
    <source>
        <tissue evidence="2">Leaves</tissue>
    </source>
</reference>
<evidence type="ECO:0000256" key="1">
    <source>
        <dbReference type="SAM" id="MobiDB-lite"/>
    </source>
</evidence>
<dbReference type="Proteomes" id="UP001341840">
    <property type="component" value="Unassembled WGS sequence"/>
</dbReference>
<dbReference type="EMBL" id="JASCZI010212287">
    <property type="protein sequence ID" value="MED6198997.1"/>
    <property type="molecule type" value="Genomic_DNA"/>
</dbReference>
<gene>
    <name evidence="2" type="ORF">PIB30_071858</name>
</gene>
<sequence length="126" mass="14049">MRPSMIASETDAKVTGSSPSFKISRESAESTQKGGTGRFGVVATFARREPYLDLFRVVIGLREHNLRMGSGIIYYEIEKCEKYEDSDKRADSDLVVVKTPRRRDSSKGRDPSSQRSGSSRRASPMP</sequence>
<proteinExistence type="predicted"/>
<evidence type="ECO:0000313" key="2">
    <source>
        <dbReference type="EMBL" id="MED6198997.1"/>
    </source>
</evidence>
<feature type="compositionally biased region" description="Low complexity" evidence="1">
    <location>
        <begin position="113"/>
        <end position="126"/>
    </location>
</feature>
<feature type="compositionally biased region" description="Basic and acidic residues" evidence="1">
    <location>
        <begin position="102"/>
        <end position="112"/>
    </location>
</feature>
<feature type="region of interest" description="Disordered" evidence="1">
    <location>
        <begin position="84"/>
        <end position="126"/>
    </location>
</feature>
<protein>
    <submittedName>
        <fullName evidence="2">Uncharacterized protein</fullName>
    </submittedName>
</protein>
<comment type="caution">
    <text evidence="2">The sequence shown here is derived from an EMBL/GenBank/DDBJ whole genome shotgun (WGS) entry which is preliminary data.</text>
</comment>
<evidence type="ECO:0000313" key="3">
    <source>
        <dbReference type="Proteomes" id="UP001341840"/>
    </source>
</evidence>
<name>A0ABU6XLR2_9FABA</name>
<accession>A0ABU6XLR2</accession>
<keyword evidence="3" id="KW-1185">Reference proteome</keyword>
<feature type="region of interest" description="Disordered" evidence="1">
    <location>
        <begin position="1"/>
        <end position="36"/>
    </location>
</feature>